<dbReference type="Proteomes" id="UP000028582">
    <property type="component" value="Unassembled WGS sequence"/>
</dbReference>
<proteinExistence type="predicted"/>
<evidence type="ECO:0000313" key="3">
    <source>
        <dbReference type="Proteomes" id="UP000028582"/>
    </source>
</evidence>
<organism evidence="2 3">
    <name type="scientific">Phytophthora nicotianae P1976</name>
    <dbReference type="NCBI Taxonomy" id="1317066"/>
    <lineage>
        <taxon>Eukaryota</taxon>
        <taxon>Sar</taxon>
        <taxon>Stramenopiles</taxon>
        <taxon>Oomycota</taxon>
        <taxon>Peronosporomycetes</taxon>
        <taxon>Peronosporales</taxon>
        <taxon>Peronosporaceae</taxon>
        <taxon>Phytophthora</taxon>
    </lineage>
</organism>
<accession>A0A081ASY7</accession>
<reference evidence="2 3" key="1">
    <citation type="submission" date="2013-11" db="EMBL/GenBank/DDBJ databases">
        <title>The Genome Sequence of Phytophthora parasitica P1976.</title>
        <authorList>
            <consortium name="The Broad Institute Genomics Platform"/>
            <person name="Russ C."/>
            <person name="Tyler B."/>
            <person name="Panabieres F."/>
            <person name="Shan W."/>
            <person name="Tripathy S."/>
            <person name="Grunwald N."/>
            <person name="Machado M."/>
            <person name="Johnson C.S."/>
            <person name="Walker B."/>
            <person name="Young S."/>
            <person name="Zeng Q."/>
            <person name="Gargeya S."/>
            <person name="Fitzgerald M."/>
            <person name="Haas B."/>
            <person name="Abouelleil A."/>
            <person name="Allen A.W."/>
            <person name="Alvarado L."/>
            <person name="Arachchi H.M."/>
            <person name="Berlin A.M."/>
            <person name="Chapman S.B."/>
            <person name="Gainer-Dewar J."/>
            <person name="Goldberg J."/>
            <person name="Griggs A."/>
            <person name="Gujja S."/>
            <person name="Hansen M."/>
            <person name="Howarth C."/>
            <person name="Imamovic A."/>
            <person name="Ireland A."/>
            <person name="Larimer J."/>
            <person name="McCowan C."/>
            <person name="Murphy C."/>
            <person name="Pearson M."/>
            <person name="Poon T.W."/>
            <person name="Priest M."/>
            <person name="Roberts A."/>
            <person name="Saif S."/>
            <person name="Shea T."/>
            <person name="Sisk P."/>
            <person name="Sykes S."/>
            <person name="Wortman J."/>
            <person name="Nusbaum C."/>
            <person name="Birren B."/>
        </authorList>
    </citation>
    <scope>NUCLEOTIDE SEQUENCE [LARGE SCALE GENOMIC DNA]</scope>
    <source>
        <strain evidence="2 3">P1976</strain>
    </source>
</reference>
<feature type="region of interest" description="Disordered" evidence="1">
    <location>
        <begin position="204"/>
        <end position="232"/>
    </location>
</feature>
<evidence type="ECO:0000313" key="2">
    <source>
        <dbReference type="EMBL" id="ETO81998.1"/>
    </source>
</evidence>
<protein>
    <submittedName>
        <fullName evidence="2">Uncharacterized protein</fullName>
    </submittedName>
</protein>
<feature type="compositionally biased region" description="Low complexity" evidence="1">
    <location>
        <begin position="222"/>
        <end position="232"/>
    </location>
</feature>
<evidence type="ECO:0000256" key="1">
    <source>
        <dbReference type="SAM" id="MobiDB-lite"/>
    </source>
</evidence>
<dbReference type="OrthoDB" id="188293at2759"/>
<comment type="caution">
    <text evidence="2">The sequence shown here is derived from an EMBL/GenBank/DDBJ whole genome shotgun (WGS) entry which is preliminary data.</text>
</comment>
<feature type="compositionally biased region" description="Polar residues" evidence="1">
    <location>
        <begin position="204"/>
        <end position="214"/>
    </location>
</feature>
<name>A0A081ASY7_PHYNI</name>
<gene>
    <name evidence="2" type="ORF">F444_03785</name>
</gene>
<sequence>MLWSVNRIWSHPTVVSCRCYLENCVRKKCVGVQRMWLLFAWAMVISSTSVQAAQTNVSSICSPSDPVPLVVKGAITYICVNVNNKYRTLFTPVADKFTVLRISDSWNDTRIGANPSSAFLTVSSLKYRTNYKLYSSAATGRISPYMTAIISVKKGVVQGVSWDEGCYFCTAEMCDYNLFSKPEETTSARLSGQGKTCYTPVDSCTGTSSNSSDASIDVGDGSTASSNATSTTTNTTAQCDITIYVGWTGTDKNGEYLGSASLRMSQFSKYSIGSFFSNIGASLSKLAPTSRSDDSS</sequence>
<dbReference type="AlphaFoldDB" id="A0A081ASY7"/>
<dbReference type="EMBL" id="ANJA01000768">
    <property type="protein sequence ID" value="ETO81998.1"/>
    <property type="molecule type" value="Genomic_DNA"/>
</dbReference>